<dbReference type="GO" id="GO:0070006">
    <property type="term" value="F:metalloaminopeptidase activity"/>
    <property type="evidence" value="ECO:0007669"/>
    <property type="project" value="TreeGrafter"/>
</dbReference>
<organism evidence="17 18">
    <name type="scientific">Solirubrobacter pauli</name>
    <dbReference type="NCBI Taxonomy" id="166793"/>
    <lineage>
        <taxon>Bacteria</taxon>
        <taxon>Bacillati</taxon>
        <taxon>Actinomycetota</taxon>
        <taxon>Thermoleophilia</taxon>
        <taxon>Solirubrobacterales</taxon>
        <taxon>Solirubrobacteraceae</taxon>
        <taxon>Solirubrobacter</taxon>
    </lineage>
</organism>
<keyword evidence="9" id="KW-0378">Hydrolase</keyword>
<dbReference type="CDD" id="cd09603">
    <property type="entry name" value="M1_APN_like"/>
    <property type="match status" value="1"/>
</dbReference>
<comment type="caution">
    <text evidence="17">The sequence shown here is derived from an EMBL/GenBank/DDBJ whole genome shotgun (WGS) entry which is preliminary data.</text>
</comment>
<dbReference type="EC" id="3.4.11.2" evidence="4"/>
<evidence type="ECO:0000256" key="8">
    <source>
        <dbReference type="ARBA" id="ARBA00022723"/>
    </source>
</evidence>
<comment type="similarity">
    <text evidence="3">Belongs to the peptidase M1 family.</text>
</comment>
<dbReference type="RefSeq" id="WP_121249125.1">
    <property type="nucleotide sequence ID" value="NZ_RBIL01000001.1"/>
</dbReference>
<dbReference type="OrthoDB" id="100605at2"/>
<keyword evidence="10" id="KW-0862">Zinc</keyword>
<dbReference type="InterPro" id="IPR050344">
    <property type="entry name" value="Peptidase_M1_aminopeptidases"/>
</dbReference>
<dbReference type="InterPro" id="IPR014782">
    <property type="entry name" value="Peptidase_M1_dom"/>
</dbReference>
<feature type="region of interest" description="Disordered" evidence="14">
    <location>
        <begin position="478"/>
        <end position="506"/>
    </location>
</feature>
<dbReference type="GO" id="GO:0042277">
    <property type="term" value="F:peptide binding"/>
    <property type="evidence" value="ECO:0007669"/>
    <property type="project" value="TreeGrafter"/>
</dbReference>
<keyword evidence="18" id="KW-1185">Reference proteome</keyword>
<feature type="signal peptide" evidence="15">
    <location>
        <begin position="1"/>
        <end position="20"/>
    </location>
</feature>
<dbReference type="InterPro" id="IPR001930">
    <property type="entry name" value="Peptidase_M1"/>
</dbReference>
<evidence type="ECO:0000256" key="9">
    <source>
        <dbReference type="ARBA" id="ARBA00022801"/>
    </source>
</evidence>
<comment type="catalytic activity">
    <reaction evidence="1">
        <text>Release of an N-terminal amino acid, Xaa-|-Yaa- from a peptide, amide or arylamide. Xaa is preferably Ala, but may be most amino acids including Pro (slow action). When a terminal hydrophobic residue is followed by a prolyl residue, the two may be released as an intact Xaa-Pro dipeptide.</text>
        <dbReference type="EC" id="3.4.11.2"/>
    </reaction>
</comment>
<accession>A0A660LCA3</accession>
<evidence type="ECO:0000313" key="18">
    <source>
        <dbReference type="Proteomes" id="UP000278962"/>
    </source>
</evidence>
<evidence type="ECO:0000313" key="17">
    <source>
        <dbReference type="EMBL" id="RKQ91480.1"/>
    </source>
</evidence>
<protein>
    <recommendedName>
        <fullName evidence="5">Aminopeptidase N</fullName>
        <ecNumber evidence="4">3.4.11.2</ecNumber>
    </recommendedName>
    <alternativeName>
        <fullName evidence="12">Alanine aminopeptidase</fullName>
    </alternativeName>
    <alternativeName>
        <fullName evidence="13">Lysyl aminopeptidase</fullName>
    </alternativeName>
</protein>
<keyword evidence="6" id="KW-0031">Aminopeptidase</keyword>
<dbReference type="GO" id="GO:0005737">
    <property type="term" value="C:cytoplasm"/>
    <property type="evidence" value="ECO:0007669"/>
    <property type="project" value="TreeGrafter"/>
</dbReference>
<dbReference type="InterPro" id="IPR042097">
    <property type="entry name" value="Aminopeptidase_N-like_N_sf"/>
</dbReference>
<evidence type="ECO:0000256" key="2">
    <source>
        <dbReference type="ARBA" id="ARBA00001947"/>
    </source>
</evidence>
<dbReference type="InterPro" id="IPR027268">
    <property type="entry name" value="Peptidase_M4/M1_CTD_sf"/>
</dbReference>
<sequence length="506" mass="55699">MKRVLLSAAMFLLFAAPAVAAGPSPGAPGIGDPLFPTLGNGGYDVQHYDVDVRYGKAFTDPVEGTVTILARATQALSRFNLDFAGRSVGGVVVNGAPAQWRREGSELIITPRKAIKDRALFVVTVSKYVAVPTVPNDDDPTSTALFVHPSGTATAPQPDLARYFLPSNDHPRDKASFDFRFDVPAGQTAVANGVPLAKWTSGGRTHSVFVQRQPMATELIQMAVGDYDVTNEGFHNGVLLREVTAKPLTAQYLPLLDPTRSQLDWMRARAGAYPFDLYGSLVVDAGLGFALETQTLELIDTFWYEDYGKGTWDATLLHEMSHMWFGDSVAPYSWSDLWLNEGHASWYEFTWGEENGVLEEDTTGYPDDQGYATLDELMKAVYAHGDEWRAESGPVAAPSSPDELFAYQRYHGGALVLYALRQKVGNAAFLRIERAYPERFRDRSVTTDDFIALAAQVSGRPDVVPFLREWVYGTKTPPMPGHPDWTVNAPSTQRTATIPGRRAPRR</sequence>
<dbReference type="Proteomes" id="UP000278962">
    <property type="component" value="Unassembled WGS sequence"/>
</dbReference>
<dbReference type="SUPFAM" id="SSF63737">
    <property type="entry name" value="Leukotriene A4 hydrolase N-terminal domain"/>
    <property type="match status" value="1"/>
</dbReference>
<keyword evidence="8" id="KW-0479">Metal-binding</keyword>
<dbReference type="PRINTS" id="PR00756">
    <property type="entry name" value="ALADIPTASE"/>
</dbReference>
<keyword evidence="11" id="KW-0482">Metalloprotease</keyword>
<evidence type="ECO:0000256" key="12">
    <source>
        <dbReference type="ARBA" id="ARBA00029811"/>
    </source>
</evidence>
<feature type="domain" description="Peptidase M1 membrane alanine aminopeptidase" evidence="16">
    <location>
        <begin position="314"/>
        <end position="470"/>
    </location>
</feature>
<evidence type="ECO:0000256" key="1">
    <source>
        <dbReference type="ARBA" id="ARBA00000098"/>
    </source>
</evidence>
<evidence type="ECO:0000256" key="13">
    <source>
        <dbReference type="ARBA" id="ARBA00031533"/>
    </source>
</evidence>
<gene>
    <name evidence="17" type="ORF">C8N24_1302</name>
</gene>
<dbReference type="PANTHER" id="PTHR11533:SF174">
    <property type="entry name" value="PUROMYCIN-SENSITIVE AMINOPEPTIDASE-RELATED"/>
    <property type="match status" value="1"/>
</dbReference>
<evidence type="ECO:0000259" key="16">
    <source>
        <dbReference type="Pfam" id="PF01433"/>
    </source>
</evidence>
<dbReference type="GO" id="GO:0043171">
    <property type="term" value="P:peptide catabolic process"/>
    <property type="evidence" value="ECO:0007669"/>
    <property type="project" value="TreeGrafter"/>
</dbReference>
<dbReference type="Pfam" id="PF01433">
    <property type="entry name" value="Peptidase_M1"/>
    <property type="match status" value="1"/>
</dbReference>
<dbReference type="Gene3D" id="1.10.390.10">
    <property type="entry name" value="Neutral Protease Domain 2"/>
    <property type="match status" value="1"/>
</dbReference>
<reference evidence="17 18" key="1">
    <citation type="submission" date="2018-10" db="EMBL/GenBank/DDBJ databases">
        <title>Genomic Encyclopedia of Archaeal and Bacterial Type Strains, Phase II (KMG-II): from individual species to whole genera.</title>
        <authorList>
            <person name="Goeker M."/>
        </authorList>
    </citation>
    <scope>NUCLEOTIDE SEQUENCE [LARGE SCALE GENOMIC DNA]</scope>
    <source>
        <strain evidence="17 18">DSM 14954</strain>
    </source>
</reference>
<keyword evidence="7" id="KW-0645">Protease</keyword>
<dbReference type="EMBL" id="RBIL01000001">
    <property type="protein sequence ID" value="RKQ91480.1"/>
    <property type="molecule type" value="Genomic_DNA"/>
</dbReference>
<proteinExistence type="inferred from homology"/>
<name>A0A660LCA3_9ACTN</name>
<feature type="chain" id="PRO_5024984521" description="Aminopeptidase N" evidence="15">
    <location>
        <begin position="21"/>
        <end position="506"/>
    </location>
</feature>
<dbReference type="GO" id="GO:0008270">
    <property type="term" value="F:zinc ion binding"/>
    <property type="evidence" value="ECO:0007669"/>
    <property type="project" value="InterPro"/>
</dbReference>
<keyword evidence="15" id="KW-0732">Signal</keyword>
<dbReference type="SUPFAM" id="SSF55486">
    <property type="entry name" value="Metalloproteases ('zincins'), catalytic domain"/>
    <property type="match status" value="1"/>
</dbReference>
<evidence type="ECO:0000256" key="3">
    <source>
        <dbReference type="ARBA" id="ARBA00010136"/>
    </source>
</evidence>
<dbReference type="AlphaFoldDB" id="A0A660LCA3"/>
<dbReference type="GO" id="GO:0006508">
    <property type="term" value="P:proteolysis"/>
    <property type="evidence" value="ECO:0007669"/>
    <property type="project" value="UniProtKB-KW"/>
</dbReference>
<evidence type="ECO:0000256" key="14">
    <source>
        <dbReference type="SAM" id="MobiDB-lite"/>
    </source>
</evidence>
<dbReference type="GO" id="GO:0016285">
    <property type="term" value="F:alanyl aminopeptidase activity"/>
    <property type="evidence" value="ECO:0007669"/>
    <property type="project" value="UniProtKB-EC"/>
</dbReference>
<evidence type="ECO:0000256" key="7">
    <source>
        <dbReference type="ARBA" id="ARBA00022670"/>
    </source>
</evidence>
<evidence type="ECO:0000256" key="6">
    <source>
        <dbReference type="ARBA" id="ARBA00022438"/>
    </source>
</evidence>
<evidence type="ECO:0000256" key="15">
    <source>
        <dbReference type="SAM" id="SignalP"/>
    </source>
</evidence>
<dbReference type="Gene3D" id="2.60.40.1730">
    <property type="entry name" value="tricorn interacting facor f3 domain"/>
    <property type="match status" value="1"/>
</dbReference>
<evidence type="ECO:0000256" key="10">
    <source>
        <dbReference type="ARBA" id="ARBA00022833"/>
    </source>
</evidence>
<dbReference type="GO" id="GO:0005615">
    <property type="term" value="C:extracellular space"/>
    <property type="evidence" value="ECO:0007669"/>
    <property type="project" value="TreeGrafter"/>
</dbReference>
<dbReference type="GO" id="GO:0016020">
    <property type="term" value="C:membrane"/>
    <property type="evidence" value="ECO:0007669"/>
    <property type="project" value="TreeGrafter"/>
</dbReference>
<dbReference type="PANTHER" id="PTHR11533">
    <property type="entry name" value="PROTEASE M1 ZINC METALLOPROTEASE"/>
    <property type="match status" value="1"/>
</dbReference>
<comment type="cofactor">
    <cofactor evidence="2">
        <name>Zn(2+)</name>
        <dbReference type="ChEBI" id="CHEBI:29105"/>
    </cofactor>
</comment>
<evidence type="ECO:0000256" key="5">
    <source>
        <dbReference type="ARBA" id="ARBA00015611"/>
    </source>
</evidence>
<evidence type="ECO:0000256" key="11">
    <source>
        <dbReference type="ARBA" id="ARBA00023049"/>
    </source>
</evidence>
<evidence type="ECO:0000256" key="4">
    <source>
        <dbReference type="ARBA" id="ARBA00012564"/>
    </source>
</evidence>